<keyword evidence="1" id="KW-0040">ANK repeat</keyword>
<protein>
    <submittedName>
        <fullName evidence="2">Protein accelerated cell death 6</fullName>
    </submittedName>
</protein>
<dbReference type="PROSITE" id="PS50088">
    <property type="entry name" value="ANK_REPEAT"/>
    <property type="match status" value="1"/>
</dbReference>
<gene>
    <name evidence="2" type="primary">ACD6_2</name>
    <name evidence="2" type="ORF">CFP56_030431</name>
</gene>
<dbReference type="SUPFAM" id="SSF48403">
    <property type="entry name" value="Ankyrin repeat"/>
    <property type="match status" value="1"/>
</dbReference>
<dbReference type="PANTHER" id="PTHR24121:SF15">
    <property type="entry name" value="ANKYRIN REPEAT PROTEIN"/>
    <property type="match status" value="1"/>
</dbReference>
<dbReference type="InterPro" id="IPR002110">
    <property type="entry name" value="Ankyrin_rpt"/>
</dbReference>
<comment type="caution">
    <text evidence="2">The sequence shown here is derived from an EMBL/GenBank/DDBJ whole genome shotgun (WGS) entry which is preliminary data.</text>
</comment>
<name>A0AAW0JP62_QUESU</name>
<dbReference type="PANTHER" id="PTHR24121">
    <property type="entry name" value="NO MECHANORECEPTOR POTENTIAL C, ISOFORM D-RELATED"/>
    <property type="match status" value="1"/>
</dbReference>
<organism evidence="2 3">
    <name type="scientific">Quercus suber</name>
    <name type="common">Cork oak</name>
    <dbReference type="NCBI Taxonomy" id="58331"/>
    <lineage>
        <taxon>Eukaryota</taxon>
        <taxon>Viridiplantae</taxon>
        <taxon>Streptophyta</taxon>
        <taxon>Embryophyta</taxon>
        <taxon>Tracheophyta</taxon>
        <taxon>Spermatophyta</taxon>
        <taxon>Magnoliopsida</taxon>
        <taxon>eudicotyledons</taxon>
        <taxon>Gunneridae</taxon>
        <taxon>Pentapetalae</taxon>
        <taxon>rosids</taxon>
        <taxon>fabids</taxon>
        <taxon>Fagales</taxon>
        <taxon>Fagaceae</taxon>
        <taxon>Quercus</taxon>
    </lineage>
</organism>
<dbReference type="Gene3D" id="1.25.40.20">
    <property type="entry name" value="Ankyrin repeat-containing domain"/>
    <property type="match status" value="1"/>
</dbReference>
<reference evidence="2 3" key="1">
    <citation type="journal article" date="2018" name="Sci. Data">
        <title>The draft genome sequence of cork oak.</title>
        <authorList>
            <person name="Ramos A.M."/>
            <person name="Usie A."/>
            <person name="Barbosa P."/>
            <person name="Barros P.M."/>
            <person name="Capote T."/>
            <person name="Chaves I."/>
            <person name="Simoes F."/>
            <person name="Abreu I."/>
            <person name="Carrasquinho I."/>
            <person name="Faro C."/>
            <person name="Guimaraes J.B."/>
            <person name="Mendonca D."/>
            <person name="Nobrega F."/>
            <person name="Rodrigues L."/>
            <person name="Saibo N.J.M."/>
            <person name="Varela M.C."/>
            <person name="Egas C."/>
            <person name="Matos J."/>
            <person name="Miguel C.M."/>
            <person name="Oliveira M.M."/>
            <person name="Ricardo C.P."/>
            <person name="Goncalves S."/>
        </authorList>
    </citation>
    <scope>NUCLEOTIDE SEQUENCE [LARGE SCALE GENOMIC DNA]</scope>
    <source>
        <strain evidence="3">cv. HL8</strain>
    </source>
</reference>
<accession>A0AAW0JP62</accession>
<dbReference type="Proteomes" id="UP000237347">
    <property type="component" value="Unassembled WGS sequence"/>
</dbReference>
<evidence type="ECO:0000313" key="2">
    <source>
        <dbReference type="EMBL" id="KAK7828282.1"/>
    </source>
</evidence>
<sequence length="83" mass="9105">MDAELFNAASHGDGSFFEPNVSLNLNRQVTAQGNSVLHVAAKRGAVQIAERILRLHPSLLYRRNSKGNTPLHVAARLGRLEMT</sequence>
<dbReference type="EMBL" id="PKMF04000507">
    <property type="protein sequence ID" value="KAK7828282.1"/>
    <property type="molecule type" value="Genomic_DNA"/>
</dbReference>
<dbReference type="InterPro" id="IPR036770">
    <property type="entry name" value="Ankyrin_rpt-contain_sf"/>
</dbReference>
<evidence type="ECO:0000256" key="1">
    <source>
        <dbReference type="PROSITE-ProRule" id="PRU00023"/>
    </source>
</evidence>
<feature type="repeat" description="ANK" evidence="1">
    <location>
        <begin position="66"/>
        <end position="83"/>
    </location>
</feature>
<dbReference type="AlphaFoldDB" id="A0AAW0JP62"/>
<dbReference type="PROSITE" id="PS50297">
    <property type="entry name" value="ANK_REP_REGION"/>
    <property type="match status" value="1"/>
</dbReference>
<proteinExistence type="predicted"/>
<evidence type="ECO:0000313" key="3">
    <source>
        <dbReference type="Proteomes" id="UP000237347"/>
    </source>
</evidence>
<dbReference type="Pfam" id="PF12796">
    <property type="entry name" value="Ank_2"/>
    <property type="match status" value="1"/>
</dbReference>
<keyword evidence="3" id="KW-1185">Reference proteome</keyword>